<dbReference type="RefSeq" id="WP_270512907.1">
    <property type="nucleotide sequence ID" value="NZ_JAQDBW010000016.1"/>
</dbReference>
<evidence type="ECO:0000313" key="1">
    <source>
        <dbReference type="EMBL" id="MBU9695580.1"/>
    </source>
</evidence>
<reference evidence="1 2" key="1">
    <citation type="submission" date="2021-06" db="EMBL/GenBank/DDBJ databases">
        <title>Limosilactobacillus angelus sp. nov., isolated from the human vagina.</title>
        <authorList>
            <person name="Chen Y.-S."/>
        </authorList>
    </citation>
    <scope>NUCLEOTIDE SEQUENCE [LARGE SCALE GENOMIC DNA]</scope>
    <source>
        <strain evidence="1 2">P5L02</strain>
    </source>
</reference>
<sequence>MVCDYADCSSDDEVCWWLGTDTDDTNDSPSVHCRTNAGRMVVMYLYMFQSKDYVRDDCIEEYTVAANTKKEAVKKFREILKENNAILNFKVQVYRPDWWNVYRYPLEKLELMRFGGETTMPCKIWRNANET</sequence>
<accession>A0ABS6IZM9</accession>
<keyword evidence="2" id="KW-1185">Reference proteome</keyword>
<evidence type="ECO:0000313" key="2">
    <source>
        <dbReference type="Proteomes" id="UP001196248"/>
    </source>
</evidence>
<organism evidence="1 2">
    <name type="scientific">Limosilactobacillus portuensis</name>
    <dbReference type="NCBI Taxonomy" id="2742601"/>
    <lineage>
        <taxon>Bacteria</taxon>
        <taxon>Bacillati</taxon>
        <taxon>Bacillota</taxon>
        <taxon>Bacilli</taxon>
        <taxon>Lactobacillales</taxon>
        <taxon>Lactobacillaceae</taxon>
        <taxon>Limosilactobacillus</taxon>
    </lineage>
</organism>
<dbReference type="EMBL" id="JAHPJJ010000015">
    <property type="protein sequence ID" value="MBU9695580.1"/>
    <property type="molecule type" value="Genomic_DNA"/>
</dbReference>
<gene>
    <name evidence="1" type="ORF">KSL82_06695</name>
</gene>
<proteinExistence type="predicted"/>
<name>A0ABS6IZM9_9LACO</name>
<protein>
    <submittedName>
        <fullName evidence="1">Uncharacterized protein</fullName>
    </submittedName>
</protein>
<comment type="caution">
    <text evidence="1">The sequence shown here is derived from an EMBL/GenBank/DDBJ whole genome shotgun (WGS) entry which is preliminary data.</text>
</comment>
<dbReference type="Proteomes" id="UP001196248">
    <property type="component" value="Unassembled WGS sequence"/>
</dbReference>